<protein>
    <recommendedName>
        <fullName evidence="2">LsmAD domain-containing protein</fullName>
    </recommendedName>
</protein>
<feature type="compositionally biased region" description="Pro residues" evidence="1">
    <location>
        <begin position="278"/>
        <end position="288"/>
    </location>
</feature>
<dbReference type="GO" id="GO:0010494">
    <property type="term" value="C:cytoplasmic stress granule"/>
    <property type="evidence" value="ECO:0007669"/>
    <property type="project" value="TreeGrafter"/>
</dbReference>
<dbReference type="InterPro" id="IPR045117">
    <property type="entry name" value="ATXN2-like"/>
</dbReference>
<feature type="compositionally biased region" description="Pro residues" evidence="1">
    <location>
        <begin position="375"/>
        <end position="391"/>
    </location>
</feature>
<organism evidence="3 4">
    <name type="scientific">Prymnesium parvum</name>
    <name type="common">Toxic golden alga</name>
    <dbReference type="NCBI Taxonomy" id="97485"/>
    <lineage>
        <taxon>Eukaryota</taxon>
        <taxon>Haptista</taxon>
        <taxon>Haptophyta</taxon>
        <taxon>Prymnesiophyceae</taxon>
        <taxon>Prymnesiales</taxon>
        <taxon>Prymnesiaceae</taxon>
        <taxon>Prymnesium</taxon>
    </lineage>
</organism>
<accession>A0AB34JE63</accession>
<feature type="compositionally biased region" description="Basic and acidic residues" evidence="1">
    <location>
        <begin position="228"/>
        <end position="238"/>
    </location>
</feature>
<evidence type="ECO:0000313" key="3">
    <source>
        <dbReference type="EMBL" id="KAL1520139.1"/>
    </source>
</evidence>
<evidence type="ECO:0000313" key="4">
    <source>
        <dbReference type="Proteomes" id="UP001515480"/>
    </source>
</evidence>
<dbReference type="InterPro" id="IPR025852">
    <property type="entry name" value="SM_dom_ATX"/>
</dbReference>
<feature type="region of interest" description="Disordered" evidence="1">
    <location>
        <begin position="371"/>
        <end position="400"/>
    </location>
</feature>
<dbReference type="PANTHER" id="PTHR12854:SF7">
    <property type="entry name" value="ATAXIN-2 HOMOLOG"/>
    <property type="match status" value="1"/>
</dbReference>
<dbReference type="InterPro" id="IPR009604">
    <property type="entry name" value="LsmAD_domain"/>
</dbReference>
<dbReference type="Gene3D" id="2.30.30.100">
    <property type="match status" value="1"/>
</dbReference>
<dbReference type="PANTHER" id="PTHR12854">
    <property type="entry name" value="ATAXIN 2-RELATED"/>
    <property type="match status" value="1"/>
</dbReference>
<dbReference type="Pfam" id="PF14438">
    <property type="entry name" value="SM-ATX"/>
    <property type="match status" value="1"/>
</dbReference>
<dbReference type="Proteomes" id="UP001515480">
    <property type="component" value="Unassembled WGS sequence"/>
</dbReference>
<proteinExistence type="predicted"/>
<evidence type="ECO:0000259" key="2">
    <source>
        <dbReference type="SMART" id="SM01272"/>
    </source>
</evidence>
<dbReference type="EMBL" id="JBGBPQ010000009">
    <property type="protein sequence ID" value="KAL1520139.1"/>
    <property type="molecule type" value="Genomic_DNA"/>
</dbReference>
<feature type="compositionally biased region" description="Low complexity" evidence="1">
    <location>
        <begin position="259"/>
        <end position="277"/>
    </location>
</feature>
<dbReference type="SMART" id="SM01272">
    <property type="entry name" value="LsmAD"/>
    <property type="match status" value="1"/>
</dbReference>
<sequence>MTSIATRAKPLGGAARSVRSVVRAPADSLATPHERFVFAMLNLVGKWVTVTVKSGQQFAGILHTCCPDKEIGVVLSMAREKLGPDEIIPKTEERMIILSSDFVQLTANDVDLYNDEVIEGTTKNHGEVLADTEIEVAGRGAGAERELEAATSWLAGAGDASLDLGSKSDMKAWDQFTFNEKHHGVVSSYNDELYTTKISDKQFSAEQLAMAERLAREIETKASTNAHVAEERGQKELDESGDMDEEEKYSMVLDPTRLANPPASAGGAAASTAAAEPKPLPPAAPAPAPSTATSAADSATTTPASAAPAVAAPAVAAPAAPAPAAAAPAAAAPAAAAPAAAAPSASTSSLKPPSKLRATASEFVPMRVQAARQPAGPPPPHGAPPAPPQGVPPGGMYPMQGGMMHMQGGGMPLSGPGMPQQGMVMAHMSHEQAQHAAQHQQQMAMMQQRSHMPPGANGMMVPMQQRPGMVLPTMPSGMPHPGMAGGPMMMQQGMMPNMMPQHNMYPSAMRPVPPHMPRMHGPGGPRMMPQGGIQQGGYPQGGISPQQMPMRGGQGSYSPNNMSGYAASPMQPRPEG</sequence>
<name>A0AB34JE63_PRYPA</name>
<feature type="compositionally biased region" description="Low complexity" evidence="1">
    <location>
        <begin position="289"/>
        <end position="301"/>
    </location>
</feature>
<dbReference type="AlphaFoldDB" id="A0AB34JE63"/>
<feature type="region of interest" description="Disordered" evidence="1">
    <location>
        <begin position="530"/>
        <end position="576"/>
    </location>
</feature>
<feature type="domain" description="LsmAD" evidence="2">
    <location>
        <begin position="183"/>
        <end position="255"/>
    </location>
</feature>
<gene>
    <name evidence="3" type="ORF">AB1Y20_023611</name>
</gene>
<comment type="caution">
    <text evidence="3">The sequence shown here is derived from an EMBL/GenBank/DDBJ whole genome shotgun (WGS) entry which is preliminary data.</text>
</comment>
<keyword evidence="4" id="KW-1185">Reference proteome</keyword>
<reference evidence="3 4" key="1">
    <citation type="journal article" date="2024" name="Science">
        <title>Giant polyketide synthase enzymes in the biosynthesis of giant marine polyether toxins.</title>
        <authorList>
            <person name="Fallon T.R."/>
            <person name="Shende V.V."/>
            <person name="Wierzbicki I.H."/>
            <person name="Pendleton A.L."/>
            <person name="Watervoot N.F."/>
            <person name="Auber R.P."/>
            <person name="Gonzalez D.J."/>
            <person name="Wisecaver J.H."/>
            <person name="Moore B.S."/>
        </authorList>
    </citation>
    <scope>NUCLEOTIDE SEQUENCE [LARGE SCALE GENOMIC DNA]</scope>
    <source>
        <strain evidence="3 4">12B1</strain>
    </source>
</reference>
<dbReference type="GO" id="GO:0034063">
    <property type="term" value="P:stress granule assembly"/>
    <property type="evidence" value="ECO:0007669"/>
    <property type="project" value="TreeGrafter"/>
</dbReference>
<evidence type="ECO:0000256" key="1">
    <source>
        <dbReference type="SAM" id="MobiDB-lite"/>
    </source>
</evidence>
<dbReference type="GO" id="GO:0003729">
    <property type="term" value="F:mRNA binding"/>
    <property type="evidence" value="ECO:0007669"/>
    <property type="project" value="TreeGrafter"/>
</dbReference>
<dbReference type="Pfam" id="PF06741">
    <property type="entry name" value="LsmAD"/>
    <property type="match status" value="1"/>
</dbReference>
<feature type="region of interest" description="Disordered" evidence="1">
    <location>
        <begin position="221"/>
        <end position="301"/>
    </location>
</feature>